<reference evidence="1 2" key="1">
    <citation type="submission" date="2015-10" db="EMBL/GenBank/DDBJ databases">
        <title>Draft genome sequence of Streptomyces sp. RV15, isolated from a marine sponge.</title>
        <authorList>
            <person name="Ruckert C."/>
            <person name="Abdelmohsen U.R."/>
            <person name="Winkler A."/>
            <person name="Hentschel U."/>
            <person name="Kalinowski J."/>
            <person name="Kampfer P."/>
            <person name="Glaeser S."/>
        </authorList>
    </citation>
    <scope>NUCLEOTIDE SEQUENCE [LARGE SCALE GENOMIC DNA]</scope>
    <source>
        <strain evidence="1 2">RV15</strain>
    </source>
</reference>
<keyword evidence="2" id="KW-1185">Reference proteome</keyword>
<gene>
    <name evidence="1" type="ORF">AQJ91_16335</name>
</gene>
<evidence type="ECO:0000313" key="2">
    <source>
        <dbReference type="Proteomes" id="UP000053260"/>
    </source>
</evidence>
<dbReference type="AlphaFoldDB" id="A0A117S104"/>
<comment type="caution">
    <text evidence="1">The sequence shown here is derived from an EMBL/GenBank/DDBJ whole genome shotgun (WGS) entry which is preliminary data.</text>
</comment>
<proteinExistence type="predicted"/>
<evidence type="ECO:0000313" key="1">
    <source>
        <dbReference type="EMBL" id="KUO20029.1"/>
    </source>
</evidence>
<protein>
    <submittedName>
        <fullName evidence="1">Uncharacterized protein</fullName>
    </submittedName>
</protein>
<accession>A0A117S104</accession>
<organism evidence="1 2">
    <name type="scientific">Streptomyces dysideae</name>
    <dbReference type="NCBI Taxonomy" id="909626"/>
    <lineage>
        <taxon>Bacteria</taxon>
        <taxon>Bacillati</taxon>
        <taxon>Actinomycetota</taxon>
        <taxon>Actinomycetes</taxon>
        <taxon>Kitasatosporales</taxon>
        <taxon>Streptomycetaceae</taxon>
        <taxon>Streptomyces</taxon>
    </lineage>
</organism>
<dbReference type="Proteomes" id="UP000053260">
    <property type="component" value="Unassembled WGS sequence"/>
</dbReference>
<sequence length="86" mass="9026">MPSAPAGVTTFALRVVPPSPLMSTKRTLFGAAWAAGASPRAPSAIRDAETAPTAVVRRALRWCPTGHSSLVSMQSDQTVTSGSYRR</sequence>
<name>A0A117S104_9ACTN</name>
<dbReference type="EMBL" id="LMXB01000045">
    <property type="protein sequence ID" value="KUO20029.1"/>
    <property type="molecule type" value="Genomic_DNA"/>
</dbReference>